<feature type="region of interest" description="Disordered" evidence="11">
    <location>
        <begin position="345"/>
        <end position="365"/>
    </location>
</feature>
<feature type="compositionally biased region" description="Basic and acidic residues" evidence="11">
    <location>
        <begin position="1110"/>
        <end position="1138"/>
    </location>
</feature>
<keyword evidence="14" id="KW-1185">Reference proteome</keyword>
<evidence type="ECO:0000256" key="1">
    <source>
        <dbReference type="ARBA" id="ARBA00004162"/>
    </source>
</evidence>
<keyword evidence="3" id="KW-1003">Cell membrane</keyword>
<feature type="region of interest" description="Disordered" evidence="11">
    <location>
        <begin position="1074"/>
        <end position="1138"/>
    </location>
</feature>
<dbReference type="Proteomes" id="UP000657918">
    <property type="component" value="Unassembled WGS sequence"/>
</dbReference>
<evidence type="ECO:0000256" key="3">
    <source>
        <dbReference type="ARBA" id="ARBA00022475"/>
    </source>
</evidence>
<dbReference type="EMBL" id="JADGMS010000006">
    <property type="protein sequence ID" value="KAF9680704.1"/>
    <property type="molecule type" value="Genomic_DNA"/>
</dbReference>
<feature type="region of interest" description="Disordered" evidence="11">
    <location>
        <begin position="1"/>
        <end position="45"/>
    </location>
</feature>
<feature type="region of interest" description="Disordered" evidence="11">
    <location>
        <begin position="1159"/>
        <end position="1209"/>
    </location>
</feature>
<evidence type="ECO:0000256" key="2">
    <source>
        <dbReference type="ARBA" id="ARBA00004389"/>
    </source>
</evidence>
<evidence type="ECO:0000256" key="12">
    <source>
        <dbReference type="SAM" id="Phobius"/>
    </source>
</evidence>
<keyword evidence="4 12" id="KW-0812">Transmembrane</keyword>
<feature type="compositionally biased region" description="Basic and acidic residues" evidence="11">
    <location>
        <begin position="1074"/>
        <end position="1085"/>
    </location>
</feature>
<comment type="subcellular location">
    <subcellularLocation>
        <location evidence="1">Cell membrane</location>
        <topology evidence="1">Single-pass membrane protein</topology>
    </subcellularLocation>
    <subcellularLocation>
        <location evidence="2">Endoplasmic reticulum membrane</location>
        <topology evidence="2">Single-pass membrane protein</topology>
    </subcellularLocation>
</comment>
<feature type="coiled-coil region" evidence="10">
    <location>
        <begin position="769"/>
        <end position="796"/>
    </location>
</feature>
<keyword evidence="6 12" id="KW-1133">Transmembrane helix</keyword>
<protein>
    <submittedName>
        <fullName evidence="13">Uncharacterized protein</fullName>
    </submittedName>
</protein>
<keyword evidence="7 10" id="KW-0175">Coiled coil</keyword>
<evidence type="ECO:0000256" key="7">
    <source>
        <dbReference type="ARBA" id="ARBA00023054"/>
    </source>
</evidence>
<evidence type="ECO:0000256" key="6">
    <source>
        <dbReference type="ARBA" id="ARBA00022989"/>
    </source>
</evidence>
<feature type="compositionally biased region" description="Basic and acidic residues" evidence="11">
    <location>
        <begin position="345"/>
        <end position="359"/>
    </location>
</feature>
<keyword evidence="5" id="KW-0256">Endoplasmic reticulum</keyword>
<feature type="region of interest" description="Disordered" evidence="11">
    <location>
        <begin position="167"/>
        <end position="206"/>
    </location>
</feature>
<feature type="compositionally biased region" description="Basic and acidic residues" evidence="11">
    <location>
        <begin position="281"/>
        <end position="307"/>
    </location>
</feature>
<dbReference type="GO" id="GO:0005789">
    <property type="term" value="C:endoplasmic reticulum membrane"/>
    <property type="evidence" value="ECO:0007669"/>
    <property type="project" value="UniProtKB-SubCell"/>
</dbReference>
<feature type="compositionally biased region" description="Basic and acidic residues" evidence="11">
    <location>
        <begin position="1191"/>
        <end position="1202"/>
    </location>
</feature>
<feature type="region of interest" description="Disordered" evidence="11">
    <location>
        <begin position="281"/>
        <end position="309"/>
    </location>
</feature>
<feature type="region of interest" description="Disordered" evidence="11">
    <location>
        <begin position="1241"/>
        <end position="1312"/>
    </location>
</feature>
<feature type="coiled-coil region" evidence="10">
    <location>
        <begin position="851"/>
        <end position="912"/>
    </location>
</feature>
<proteinExistence type="inferred from homology"/>
<sequence length="1360" mass="152154">MSADLNVNPIQEKIPVLDQPEESTRVDSNGSGKVNDHHDPDPVYSEDSVADHVGELKADRVESESINGFRNDDDLIEKEEDLQARALPFIYLFIIRILRPLDWFVTYESFVSVLFDRAVEKGREEKLAEIPEYHDVEGNKKELINHAEHSNAANLCSLLEPSARKVAEAQESQDTNVHVAESEPNLSNNDEEKVEEESKLNSAIDIREHEDSQAVVINGVHNDLDLAELITTEDVAESEPSQSSNDDEKVEESKLGSEDLVSNAVHNSLALDQENKLKELMDNDDVTESKPKQSSNDGEKVEEESKLDSVVNVEEIEDSQAVVISGVCNNLDLNQEKELSESIKDLPQEGSVEESKDPFKQNLETAPCPVMADEKLEAESVEGPTSYENRDGLPAGHAQDTVAETQVVDDLVDAKQNTSKSSSENVEVVATSDAEIGQTFPISSDNGTTGDEANNIIMDSVQSEVSDANGLDIHGKGGLLTSQESASQTALVNDSVHAPKQNHISDISTEVSSPANHEDAPVESSESFAVSPINDIGAELAVRVEDSCPVEDSKLCDIVRTESEVDNIGENADSHPVDDSKVEAEVENVLLAPSGHANDVKPDMGTISHTVDSDEKVSILSIVNADVESEVKESVTEGDSNITSVSIDNPDGETFRCDSTGSESYILKIEVQADSEVENISTAPREEVPNRDGLVSQLEETTFDEVHKNETSKPTVEDSAIVTSDEQHIVAELGKGPFYIIKVPKFDERNLREKVEDAKFEVEEKSKIRDAIQAQIQIEKAKRKEYEDSLVDARSEEKAARDLLKAKRKEIDSVQYIINRTRNALEIEEIDGRIRTTEHKIQHETLPLKEEKQYIRDIKQLKQIREQLSSNMGSQDEVQQAMDQKDQSEERIKSLRKEADVLRDRLLKAEAVTEDARKKYNDEHEKINQLLFQHRAANDVRQEAFAHLQSLRKQLYEKNKFFYKYKDDLTAATNLALRGDKEELQRHCANQVERVMELWNNNDEFRKEYMSSNMRNTLRRLRTLDGRALGPDEQPPIIPSVVSQRVAKANVAPSAPVLEVEKLATPVETQKIDEKSTTKLGDKKKPNVIIKKQANPASLENGLPTVSGRDQIEESRQEENKPAKEEESRQENKLTKEEVELARKTEELRKEKEAAMLKEQRRFEEKAKAKEAMERKKRNAEKAQARASLRAQREAEQKEKVNSKKKKKTPILSVVPTLQISVQNLSVCYILVLLINCPGNNTLPQEKEKKAKKKEKKKAAAEDTKDIDEVESAPSSETPTETQESERTAKPVTVTKRPQKPSQIAKQTKAKSMPLPLRNKGKRKMQTWMWALVALLAVIALFFMGNSSFFNVGLLQRSGI</sequence>
<evidence type="ECO:0000256" key="4">
    <source>
        <dbReference type="ARBA" id="ARBA00022692"/>
    </source>
</evidence>
<feature type="compositionally biased region" description="Low complexity" evidence="11">
    <location>
        <begin position="1272"/>
        <end position="1282"/>
    </location>
</feature>
<reference evidence="13 14" key="1">
    <citation type="submission" date="2020-10" db="EMBL/GenBank/DDBJ databases">
        <title>Plant Genome Project.</title>
        <authorList>
            <person name="Zhang R.-G."/>
        </authorList>
    </citation>
    <scope>NUCLEOTIDE SEQUENCE [LARGE SCALE GENOMIC DNA]</scope>
    <source>
        <strain evidence="13">FAFU-HL-1</strain>
        <tissue evidence="13">Leaf</tissue>
    </source>
</reference>
<dbReference type="InterPro" id="IPR055282">
    <property type="entry name" value="PPI1-4"/>
</dbReference>
<evidence type="ECO:0000256" key="11">
    <source>
        <dbReference type="SAM" id="MobiDB-lite"/>
    </source>
</evidence>
<organism evidence="13 14">
    <name type="scientific">Salix dunnii</name>
    <dbReference type="NCBI Taxonomy" id="1413687"/>
    <lineage>
        <taxon>Eukaryota</taxon>
        <taxon>Viridiplantae</taxon>
        <taxon>Streptophyta</taxon>
        <taxon>Embryophyta</taxon>
        <taxon>Tracheophyta</taxon>
        <taxon>Spermatophyta</taxon>
        <taxon>Magnoliopsida</taxon>
        <taxon>eudicotyledons</taxon>
        <taxon>Gunneridae</taxon>
        <taxon>Pentapetalae</taxon>
        <taxon>rosids</taxon>
        <taxon>fabids</taxon>
        <taxon>Malpighiales</taxon>
        <taxon>Salicaceae</taxon>
        <taxon>Saliceae</taxon>
        <taxon>Salix</taxon>
    </lineage>
</organism>
<comment type="caution">
    <text evidence="13">The sequence shown here is derived from an EMBL/GenBank/DDBJ whole genome shotgun (WGS) entry which is preliminary data.</text>
</comment>
<dbReference type="GO" id="GO:0005886">
    <property type="term" value="C:plasma membrane"/>
    <property type="evidence" value="ECO:0007669"/>
    <property type="project" value="UniProtKB-SubCell"/>
</dbReference>
<keyword evidence="8 12" id="KW-0472">Membrane</keyword>
<dbReference type="OrthoDB" id="1703439at2759"/>
<evidence type="ECO:0000256" key="8">
    <source>
        <dbReference type="ARBA" id="ARBA00023136"/>
    </source>
</evidence>
<gene>
    <name evidence="13" type="ORF">SADUNF_Sadunf06G0149200</name>
</gene>
<feature type="compositionally biased region" description="Basic and acidic residues" evidence="11">
    <location>
        <begin position="1159"/>
        <end position="1184"/>
    </location>
</feature>
<comment type="similarity">
    <text evidence="9">Belongs to the plant Proton pump-interactor protein family.</text>
</comment>
<feature type="transmembrane region" description="Helical" evidence="12">
    <location>
        <begin position="1327"/>
        <end position="1345"/>
    </location>
</feature>
<dbReference type="PANTHER" id="PTHR32219">
    <property type="entry name" value="RNA-BINDING PROTEIN YLMH-RELATED"/>
    <property type="match status" value="1"/>
</dbReference>
<name>A0A835MXM5_9ROSI</name>
<evidence type="ECO:0000313" key="13">
    <source>
        <dbReference type="EMBL" id="KAF9680704.1"/>
    </source>
</evidence>
<feature type="region of interest" description="Disordered" evidence="11">
    <location>
        <begin position="233"/>
        <end position="262"/>
    </location>
</feature>
<evidence type="ECO:0000256" key="5">
    <source>
        <dbReference type="ARBA" id="ARBA00022824"/>
    </source>
</evidence>
<accession>A0A835MXM5</accession>
<evidence type="ECO:0000256" key="10">
    <source>
        <dbReference type="SAM" id="Coils"/>
    </source>
</evidence>
<evidence type="ECO:0000313" key="14">
    <source>
        <dbReference type="Proteomes" id="UP000657918"/>
    </source>
</evidence>
<evidence type="ECO:0000256" key="9">
    <source>
        <dbReference type="ARBA" id="ARBA00038080"/>
    </source>
</evidence>
<dbReference type="PANTHER" id="PTHR32219:SF3">
    <property type="entry name" value="CALPONIN-LIKE DOMAIN PROTEIN"/>
    <property type="match status" value="1"/>
</dbReference>